<dbReference type="InterPro" id="IPR012336">
    <property type="entry name" value="Thioredoxin-like_fold"/>
</dbReference>
<name>A0A1X0N979_9PSED</name>
<accession>A0A1X0N979</accession>
<dbReference type="AlphaFoldDB" id="A0A1X0N979"/>
<comment type="similarity">
    <text evidence="1">Belongs to the thioredoxin family. DsbA subfamily.</text>
</comment>
<reference evidence="5" key="1">
    <citation type="submission" date="2017-02" db="EMBL/GenBank/DDBJ databases">
        <title>Pseudomonas floridae sp. nov., a novel pathogenic bacterial species isolated from tomato.</title>
        <authorList>
            <person name="Timilsina S."/>
            <person name="Vallad G.E."/>
            <person name="Jones J.B."/>
        </authorList>
    </citation>
    <scope>NUCLEOTIDE SEQUENCE [LARGE SCALE GENOMIC DNA]</scope>
    <source>
        <strain evidence="5">GEV388</strain>
    </source>
</reference>
<dbReference type="RefSeq" id="WP_083182169.1">
    <property type="nucleotide sequence ID" value="NZ_CBCRZR010000007.1"/>
</dbReference>
<evidence type="ECO:0000256" key="1">
    <source>
        <dbReference type="ARBA" id="ARBA00005791"/>
    </source>
</evidence>
<dbReference type="InterPro" id="IPR036249">
    <property type="entry name" value="Thioredoxin-like_sf"/>
</dbReference>
<dbReference type="STRING" id="1958950.BZK31_07860"/>
<dbReference type="PANTHER" id="PTHR13887">
    <property type="entry name" value="GLUTATHIONE S-TRANSFERASE KAPPA"/>
    <property type="match status" value="1"/>
</dbReference>
<dbReference type="OrthoDB" id="9780340at2"/>
<keyword evidence="2" id="KW-0472">Membrane</keyword>
<keyword evidence="2" id="KW-0812">Transmembrane</keyword>
<feature type="transmembrane region" description="Helical" evidence="2">
    <location>
        <begin position="12"/>
        <end position="32"/>
    </location>
</feature>
<dbReference type="EMBL" id="MUIO01000021">
    <property type="protein sequence ID" value="ORC60221.1"/>
    <property type="molecule type" value="Genomic_DNA"/>
</dbReference>
<evidence type="ECO:0000256" key="2">
    <source>
        <dbReference type="SAM" id="Phobius"/>
    </source>
</evidence>
<comment type="caution">
    <text evidence="4">The sequence shown here is derived from an EMBL/GenBank/DDBJ whole genome shotgun (WGS) entry which is preliminary data.</text>
</comment>
<dbReference type="Gene3D" id="3.40.30.10">
    <property type="entry name" value="Glutaredoxin"/>
    <property type="match status" value="1"/>
</dbReference>
<dbReference type="PANTHER" id="PTHR13887:SF56">
    <property type="entry name" value="THIOREDOXIN-LIKE REDUCTASE RV2466C"/>
    <property type="match status" value="1"/>
</dbReference>
<evidence type="ECO:0000313" key="4">
    <source>
        <dbReference type="EMBL" id="ORC60221.1"/>
    </source>
</evidence>
<sequence length="261" mass="27403">MATKTTSSKTIPFAIAITALATALVVGSYYHVTTMSELQGQVKSLEGELAIAKAQAIDPSAIQEIVDNLKQHPEEDIPAAPDNWIYGAASARYTLIEMTDTECPYCRDHFPLLKALIESSAGQINAAILHVPALGEASRRQALAIECAGEQGGSDAAWKYTQTVFDKTGGNGKGVSESLVSLATQLGLDGKRFAACTDSKQAIERVTGDLDQAIKLGIQQTPSTLLLDNQTGMSMVLQGANASHEGILKAIASISKAGGAK</sequence>
<keyword evidence="2" id="KW-1133">Transmembrane helix</keyword>
<dbReference type="Proteomes" id="UP000192815">
    <property type="component" value="Unassembled WGS sequence"/>
</dbReference>
<dbReference type="SUPFAM" id="SSF52833">
    <property type="entry name" value="Thioredoxin-like"/>
    <property type="match status" value="1"/>
</dbReference>
<keyword evidence="5" id="KW-1185">Reference proteome</keyword>
<feature type="domain" description="Thioredoxin-like fold" evidence="3">
    <location>
        <begin position="82"/>
        <end position="226"/>
    </location>
</feature>
<protein>
    <submittedName>
        <fullName evidence="4">Disulfide bond formation protein DsbA</fullName>
    </submittedName>
</protein>
<evidence type="ECO:0000313" key="5">
    <source>
        <dbReference type="Proteomes" id="UP000192815"/>
    </source>
</evidence>
<dbReference type="Pfam" id="PF13462">
    <property type="entry name" value="Thioredoxin_4"/>
    <property type="match status" value="1"/>
</dbReference>
<organism evidence="4 5">
    <name type="scientific">Pseudomonas floridensis</name>
    <dbReference type="NCBI Taxonomy" id="1958950"/>
    <lineage>
        <taxon>Bacteria</taxon>
        <taxon>Pseudomonadati</taxon>
        <taxon>Pseudomonadota</taxon>
        <taxon>Gammaproteobacteria</taxon>
        <taxon>Pseudomonadales</taxon>
        <taxon>Pseudomonadaceae</taxon>
        <taxon>Pseudomonas</taxon>
    </lineage>
</organism>
<proteinExistence type="inferred from homology"/>
<gene>
    <name evidence="4" type="ORF">BZK31_07860</name>
</gene>
<evidence type="ECO:0000259" key="3">
    <source>
        <dbReference type="Pfam" id="PF13462"/>
    </source>
</evidence>